<keyword evidence="1" id="KW-0547">Nucleotide-binding</keyword>
<protein>
    <submittedName>
        <fullName evidence="9">Helicase SEN1-like</fullName>
    </submittedName>
</protein>
<dbReference type="InterPro" id="IPR045055">
    <property type="entry name" value="DNA2/NAM7-like"/>
</dbReference>
<dbReference type="Pfam" id="PF13086">
    <property type="entry name" value="AAA_11"/>
    <property type="match status" value="1"/>
</dbReference>
<dbReference type="Pfam" id="PF20073">
    <property type="entry name" value="DUF6469"/>
    <property type="match status" value="1"/>
</dbReference>
<evidence type="ECO:0000259" key="7">
    <source>
        <dbReference type="Pfam" id="PF20073"/>
    </source>
</evidence>
<feature type="domain" description="DNA2/NAM7 helicase helicase" evidence="5">
    <location>
        <begin position="246"/>
        <end position="559"/>
    </location>
</feature>
<dbReference type="InterPro" id="IPR045529">
    <property type="entry name" value="DUF6469"/>
</dbReference>
<evidence type="ECO:0000256" key="1">
    <source>
        <dbReference type="ARBA" id="ARBA00022741"/>
    </source>
</evidence>
<dbReference type="Proteomes" id="UP000504603">
    <property type="component" value="Unplaced"/>
</dbReference>
<dbReference type="Pfam" id="PF13087">
    <property type="entry name" value="AAA_12"/>
    <property type="match status" value="1"/>
</dbReference>
<dbReference type="GO" id="GO:0004386">
    <property type="term" value="F:helicase activity"/>
    <property type="evidence" value="ECO:0007669"/>
    <property type="project" value="UniProtKB-KW"/>
</dbReference>
<dbReference type="GO" id="GO:0005524">
    <property type="term" value="F:ATP binding"/>
    <property type="evidence" value="ECO:0007669"/>
    <property type="project" value="UniProtKB-KW"/>
</dbReference>
<dbReference type="CDD" id="cd18808">
    <property type="entry name" value="SF1_C_Upf1"/>
    <property type="match status" value="1"/>
</dbReference>
<dbReference type="InterPro" id="IPR041677">
    <property type="entry name" value="DNA2/NAM7_AAA_11"/>
</dbReference>
<dbReference type="GO" id="GO:0005694">
    <property type="term" value="C:chromosome"/>
    <property type="evidence" value="ECO:0007669"/>
    <property type="project" value="UniProtKB-ARBA"/>
</dbReference>
<keyword evidence="3" id="KW-0347">Helicase</keyword>
<dbReference type="GO" id="GO:0016787">
    <property type="term" value="F:hydrolase activity"/>
    <property type="evidence" value="ECO:0007669"/>
    <property type="project" value="UniProtKB-KW"/>
</dbReference>
<dbReference type="InterPro" id="IPR027417">
    <property type="entry name" value="P-loop_NTPase"/>
</dbReference>
<dbReference type="RefSeq" id="XP_022156072.1">
    <property type="nucleotide sequence ID" value="XM_022300380.1"/>
</dbReference>
<keyword evidence="4" id="KW-0067">ATP-binding</keyword>
<keyword evidence="2" id="KW-0378">Hydrolase</keyword>
<evidence type="ECO:0000256" key="3">
    <source>
        <dbReference type="ARBA" id="ARBA00022806"/>
    </source>
</evidence>
<feature type="domain" description="DNA2/NAM7 helicase-like C-terminal" evidence="6">
    <location>
        <begin position="566"/>
        <end position="766"/>
    </location>
</feature>
<proteinExistence type="predicted"/>
<dbReference type="Gene3D" id="3.40.50.300">
    <property type="entry name" value="P-loop containing nucleotide triphosphate hydrolases"/>
    <property type="match status" value="2"/>
</dbReference>
<dbReference type="AlphaFoldDB" id="A0A6J1DR27"/>
<evidence type="ECO:0000313" key="9">
    <source>
        <dbReference type="RefSeq" id="XP_022156072.1"/>
    </source>
</evidence>
<keyword evidence="8" id="KW-1185">Reference proteome</keyword>
<dbReference type="PANTHER" id="PTHR10887:SF515">
    <property type="entry name" value="P-LOOP CONTAINING NUCLEOSIDE TRIPHOSPHATE HYDROLASES SUPERFAMILY PROTEIN"/>
    <property type="match status" value="1"/>
</dbReference>
<evidence type="ECO:0000259" key="5">
    <source>
        <dbReference type="Pfam" id="PF13086"/>
    </source>
</evidence>
<accession>A0A6J1DR27</accession>
<sequence>MEGGESCRSKKANAKDCNGLIDILFSWELRHVFNQNFYKLKVGKIPKSFESEHHYRSSYIYPLLEETRADLCSSLKTIHKAPSAQLLSIEKEPKPKGPKILFNVNLSSWRINNGKGQQQSYRPLPGDIFVILDIDPQTTTDLECSNTWAFAWLGHIIDNNAPTTHLKLYVSKDISAEGDIHQTTTLFIVFLMNVTTNLRIWKALQSSADVGIVKRVLGSTGNQTCKECSEENSIENPTTLSSSSSLNESQKLAIESCVHNVLCQHKPSIDLIWGPPGTGKTKTTSMLLLKILRMTHQIRTLACAPTNIAITNLASRVVKLLKEEAFSKEYKLYSPLGELLLFGNKDRLKIDSELEEVYLENRVESLVKCLGKNGWKFQITSMIEFLEEGKRRIHHFKSIAPALHECLYSLATHVPPQVILEHNLKKMEILVKLVDDFGTLLPQNDSKVSVRENLADLKRKCLLGLKNLLVSLEQIEVPSKVSRNSIEKFCFQKASLIFSTASNSFKLNSVKKNSVDLLVIDEAAQLKECESLIPLQVPNIRHAILIGDEFQLPAIVSSKVCDAAGYGRSLFERLSLLGYSTHLLDTQYRMHPCVSFFPNSKFYGNQILDASIVMDKQYERSYLAGPMFGPYSFIHVCGGQEESNRDGQSKKNMVEVVVVTQIIQMLYKAWCKSKRDVSIGVISPYAAQVSAIQNKVGGKYEKNIINEGFTVKVKSVDGFQGGEEDVIIISTVRSNDRNDIGFLSSSQRTNVALTRARYCLWIVGDAETLEKSNSEWKDVIDDAKSRHCFFNVDEDKELADAMRMTKTWQMSNIKEELLKLDNIYNKDYK</sequence>
<evidence type="ECO:0000259" key="6">
    <source>
        <dbReference type="Pfam" id="PF13087"/>
    </source>
</evidence>
<dbReference type="FunFam" id="3.40.50.300:FF:000326">
    <property type="entry name" value="P-loop containing nucleoside triphosphate hydrolase"/>
    <property type="match status" value="1"/>
</dbReference>
<dbReference type="SUPFAM" id="SSF52540">
    <property type="entry name" value="P-loop containing nucleoside triphosphate hydrolases"/>
    <property type="match status" value="1"/>
</dbReference>
<dbReference type="OrthoDB" id="6513042at2759"/>
<reference evidence="9" key="1">
    <citation type="submission" date="2025-08" db="UniProtKB">
        <authorList>
            <consortium name="RefSeq"/>
        </authorList>
    </citation>
    <scope>IDENTIFICATION</scope>
    <source>
        <strain evidence="9">OHB3-1</strain>
    </source>
</reference>
<dbReference type="GeneID" id="111023039"/>
<dbReference type="PANTHER" id="PTHR10887">
    <property type="entry name" value="DNA2/NAM7 HELICASE FAMILY"/>
    <property type="match status" value="1"/>
</dbReference>
<dbReference type="InterPro" id="IPR041679">
    <property type="entry name" value="DNA2/NAM7-like_C"/>
</dbReference>
<dbReference type="KEGG" id="mcha:111023039"/>
<gene>
    <name evidence="9" type="primary">LOC111023039</name>
</gene>
<evidence type="ECO:0000256" key="4">
    <source>
        <dbReference type="ARBA" id="ARBA00022840"/>
    </source>
</evidence>
<name>A0A6J1DR27_MOMCH</name>
<organism evidence="8 9">
    <name type="scientific">Momordica charantia</name>
    <name type="common">Bitter gourd</name>
    <name type="synonym">Balsam pear</name>
    <dbReference type="NCBI Taxonomy" id="3673"/>
    <lineage>
        <taxon>Eukaryota</taxon>
        <taxon>Viridiplantae</taxon>
        <taxon>Streptophyta</taxon>
        <taxon>Embryophyta</taxon>
        <taxon>Tracheophyta</taxon>
        <taxon>Spermatophyta</taxon>
        <taxon>Magnoliopsida</taxon>
        <taxon>eudicotyledons</taxon>
        <taxon>Gunneridae</taxon>
        <taxon>Pentapetalae</taxon>
        <taxon>rosids</taxon>
        <taxon>fabids</taxon>
        <taxon>Cucurbitales</taxon>
        <taxon>Cucurbitaceae</taxon>
        <taxon>Momordiceae</taxon>
        <taxon>Momordica</taxon>
    </lineage>
</organism>
<evidence type="ECO:0000313" key="8">
    <source>
        <dbReference type="Proteomes" id="UP000504603"/>
    </source>
</evidence>
<feature type="domain" description="DUF6469" evidence="7">
    <location>
        <begin position="82"/>
        <end position="207"/>
    </location>
</feature>
<dbReference type="InterPro" id="IPR047187">
    <property type="entry name" value="SF1_C_Upf1"/>
</dbReference>
<evidence type="ECO:0000256" key="2">
    <source>
        <dbReference type="ARBA" id="ARBA00022801"/>
    </source>
</evidence>